<organism evidence="3 4">
    <name type="scientific">Nemorincola caseinilytica</name>
    <dbReference type="NCBI Taxonomy" id="2054315"/>
    <lineage>
        <taxon>Bacteria</taxon>
        <taxon>Pseudomonadati</taxon>
        <taxon>Bacteroidota</taxon>
        <taxon>Chitinophagia</taxon>
        <taxon>Chitinophagales</taxon>
        <taxon>Chitinophagaceae</taxon>
        <taxon>Nemorincola</taxon>
    </lineage>
</organism>
<evidence type="ECO:0000256" key="2">
    <source>
        <dbReference type="ARBA" id="ARBA00022679"/>
    </source>
</evidence>
<evidence type="ECO:0000313" key="3">
    <source>
        <dbReference type="EMBL" id="GAA4469774.1"/>
    </source>
</evidence>
<keyword evidence="1" id="KW-0489">Methyltransferase</keyword>
<protein>
    <submittedName>
        <fullName evidence="3">16S rRNA (Guanine(966)-N(2))-methyltransferase RsmD</fullName>
    </submittedName>
</protein>
<dbReference type="RefSeq" id="WP_345084988.1">
    <property type="nucleotide sequence ID" value="NZ_BAABFA010000024.1"/>
</dbReference>
<comment type="caution">
    <text evidence="3">The sequence shown here is derived from an EMBL/GenBank/DDBJ whole genome shotgun (WGS) entry which is preliminary data.</text>
</comment>
<gene>
    <name evidence="3" type="primary">rsmD</name>
    <name evidence="3" type="ORF">GCM10023093_29810</name>
</gene>
<keyword evidence="4" id="KW-1185">Reference proteome</keyword>
<dbReference type="Pfam" id="PF03602">
    <property type="entry name" value="Cons_hypoth95"/>
    <property type="match status" value="1"/>
</dbReference>
<dbReference type="PANTHER" id="PTHR43542">
    <property type="entry name" value="METHYLTRANSFERASE"/>
    <property type="match status" value="1"/>
</dbReference>
<accession>A0ABP8NQQ9</accession>
<dbReference type="SUPFAM" id="SSF53335">
    <property type="entry name" value="S-adenosyl-L-methionine-dependent methyltransferases"/>
    <property type="match status" value="1"/>
</dbReference>
<dbReference type="InterPro" id="IPR004398">
    <property type="entry name" value="RNA_MeTrfase_RsmD"/>
</dbReference>
<dbReference type="CDD" id="cd02440">
    <property type="entry name" value="AdoMet_MTases"/>
    <property type="match status" value="1"/>
</dbReference>
<proteinExistence type="predicted"/>
<name>A0ABP8NQQ9_9BACT</name>
<dbReference type="InterPro" id="IPR029063">
    <property type="entry name" value="SAM-dependent_MTases_sf"/>
</dbReference>
<reference evidence="4" key="1">
    <citation type="journal article" date="2019" name="Int. J. Syst. Evol. Microbiol.">
        <title>The Global Catalogue of Microorganisms (GCM) 10K type strain sequencing project: providing services to taxonomists for standard genome sequencing and annotation.</title>
        <authorList>
            <consortium name="The Broad Institute Genomics Platform"/>
            <consortium name="The Broad Institute Genome Sequencing Center for Infectious Disease"/>
            <person name="Wu L."/>
            <person name="Ma J."/>
        </authorList>
    </citation>
    <scope>NUCLEOTIDE SEQUENCE [LARGE SCALE GENOMIC DNA]</scope>
    <source>
        <strain evidence="4">JCM 32105</strain>
    </source>
</reference>
<keyword evidence="2" id="KW-0808">Transferase</keyword>
<evidence type="ECO:0000256" key="1">
    <source>
        <dbReference type="ARBA" id="ARBA00022603"/>
    </source>
</evidence>
<dbReference type="Gene3D" id="3.40.50.150">
    <property type="entry name" value="Vaccinia Virus protein VP39"/>
    <property type="match status" value="1"/>
</dbReference>
<sequence>MRIVGGIFGGRRFSPPARIPARPTTEVAKEGLFNMLNNSMDLEGIKTLDLFGGTGSISYELASRGAGHLTIVERDPVTVDFIKKTIQELGIKDKMDLIRNDVFKFMKQNTEKYDLIFAGPPYALDTIDDLPKLVFDLQMLLPGGTFVLEHTPRNDYQNHPRFARIKNYGTTVFTFFTRPDE</sequence>
<dbReference type="PIRSF" id="PIRSF004553">
    <property type="entry name" value="CHP00095"/>
    <property type="match status" value="1"/>
</dbReference>
<dbReference type="Proteomes" id="UP001500067">
    <property type="component" value="Unassembled WGS sequence"/>
</dbReference>
<dbReference type="PANTHER" id="PTHR43542:SF1">
    <property type="entry name" value="METHYLTRANSFERASE"/>
    <property type="match status" value="1"/>
</dbReference>
<evidence type="ECO:0000313" key="4">
    <source>
        <dbReference type="Proteomes" id="UP001500067"/>
    </source>
</evidence>
<dbReference type="EMBL" id="BAABFA010000024">
    <property type="protein sequence ID" value="GAA4469774.1"/>
    <property type="molecule type" value="Genomic_DNA"/>
</dbReference>